<dbReference type="RefSeq" id="WP_012258117.1">
    <property type="nucleotide sequence ID" value="NC_010175.1"/>
</dbReference>
<dbReference type="KEGG" id="cau:Caur_2254"/>
<dbReference type="EnsemblBacteria" id="ABY35463">
    <property type="protein sequence ID" value="ABY35463"/>
    <property type="gene ID" value="Caur_2254"/>
</dbReference>
<gene>
    <name evidence="1" type="ordered locus">Caur_2254</name>
</gene>
<keyword evidence="2" id="KW-1185">Reference proteome</keyword>
<name>A9WFW3_CHLAA</name>
<dbReference type="InParanoid" id="A9WFW3"/>
<dbReference type="STRING" id="324602.Caur_2254"/>
<dbReference type="eggNOG" id="ENOG5033C8F">
    <property type="taxonomic scope" value="Bacteria"/>
</dbReference>
<sequence length="71" mass="8089">MKAFRTETVLHQNGVLIVRGVPFYAGEKVEVIILSPPIQRAGVERYPLRGKPIRYIDPFDSVAHNDWDALQ</sequence>
<dbReference type="HOGENOM" id="CLU_196580_0_0_0"/>
<dbReference type="EMBL" id="CP000909">
    <property type="protein sequence ID" value="ABY35463.1"/>
    <property type="molecule type" value="Genomic_DNA"/>
</dbReference>
<organism evidence="1 2">
    <name type="scientific">Chloroflexus aurantiacus (strain ATCC 29366 / DSM 635 / J-10-fl)</name>
    <dbReference type="NCBI Taxonomy" id="324602"/>
    <lineage>
        <taxon>Bacteria</taxon>
        <taxon>Bacillati</taxon>
        <taxon>Chloroflexota</taxon>
        <taxon>Chloroflexia</taxon>
        <taxon>Chloroflexales</taxon>
        <taxon>Chloroflexineae</taxon>
        <taxon>Chloroflexaceae</taxon>
        <taxon>Chloroflexus</taxon>
    </lineage>
</organism>
<dbReference type="Proteomes" id="UP000002008">
    <property type="component" value="Chromosome"/>
</dbReference>
<accession>A9WFW3</accession>
<proteinExistence type="predicted"/>
<protein>
    <submittedName>
        <fullName evidence="1">Uncharacterized protein</fullName>
    </submittedName>
</protein>
<evidence type="ECO:0000313" key="2">
    <source>
        <dbReference type="Proteomes" id="UP000002008"/>
    </source>
</evidence>
<dbReference type="AlphaFoldDB" id="A9WFW3"/>
<evidence type="ECO:0000313" key="1">
    <source>
        <dbReference type="EMBL" id="ABY35463.1"/>
    </source>
</evidence>
<reference evidence="2" key="1">
    <citation type="journal article" date="2011" name="BMC Genomics">
        <title>Complete genome sequence of the filamentous anoxygenic phototrophic bacterium Chloroflexus aurantiacus.</title>
        <authorList>
            <person name="Tang K.H."/>
            <person name="Barry K."/>
            <person name="Chertkov O."/>
            <person name="Dalin E."/>
            <person name="Han C.S."/>
            <person name="Hauser L.J."/>
            <person name="Honchak B.M."/>
            <person name="Karbach L.E."/>
            <person name="Land M.L."/>
            <person name="Lapidus A."/>
            <person name="Larimer F.W."/>
            <person name="Mikhailova N."/>
            <person name="Pitluck S."/>
            <person name="Pierson B.K."/>
            <person name="Blankenship R.E."/>
        </authorList>
    </citation>
    <scope>NUCLEOTIDE SEQUENCE [LARGE SCALE GENOMIC DNA]</scope>
    <source>
        <strain evidence="2">ATCC 29366 / DSM 635 / J-10-fl</strain>
    </source>
</reference>